<accession>A0A5E4WK09</accession>
<dbReference type="Proteomes" id="UP000343317">
    <property type="component" value="Unassembled WGS sequence"/>
</dbReference>
<dbReference type="AlphaFoldDB" id="A0A5E4WK09"/>
<keyword evidence="1" id="KW-0238">DNA-binding</keyword>
<dbReference type="RefSeq" id="WP_150621471.1">
    <property type="nucleotide sequence ID" value="NZ_CABPSM010000010.1"/>
</dbReference>
<sequence>MGRKPSVNLNLPKGMRARTQRSGRIFYYYDAGGAPRREIPLGPDFVQAVRKWTELEADVKPIHRKMITFRYVSERYVREVLPTKALSTREGDRLMLAKLYAFFDDPPAPLDEIKPINVRQYLDWRVRSTVDALGAEGKVVKGTEGQVRANREKALFSHIWNKAREWGYTDQPNPCAGIKGYRERPRDVYIEDDEYLLIHKHARQPLRDAMDLAYLTGQRPSDVLKMSECDLSDGCLLIQQGKTDAKLRIRVTGRLKETLDRIAKQKICHNPRSFFLVVNERGRRVGLKSIQSMFVEARLAAGLLDPKKFQFRDLRAKAGTDKADDAGDIRAAQKQLGHTNISTTERYMRNRRGAKVEPTR</sequence>
<evidence type="ECO:0000256" key="1">
    <source>
        <dbReference type="ARBA" id="ARBA00023125"/>
    </source>
</evidence>
<dbReference type="InterPro" id="IPR002104">
    <property type="entry name" value="Integrase_catalytic"/>
</dbReference>
<dbReference type="EMBL" id="CABPSM010000010">
    <property type="protein sequence ID" value="VVE24811.1"/>
    <property type="molecule type" value="Genomic_DNA"/>
</dbReference>
<dbReference type="InterPro" id="IPR013762">
    <property type="entry name" value="Integrase-like_cat_sf"/>
</dbReference>
<protein>
    <submittedName>
        <fullName evidence="4">Integrase</fullName>
    </submittedName>
</protein>
<evidence type="ECO:0000256" key="2">
    <source>
        <dbReference type="ARBA" id="ARBA00023172"/>
    </source>
</evidence>
<dbReference type="Pfam" id="PF00589">
    <property type="entry name" value="Phage_integrase"/>
    <property type="match status" value="1"/>
</dbReference>
<keyword evidence="2" id="KW-0233">DNA recombination</keyword>
<proteinExistence type="predicted"/>
<keyword evidence="5" id="KW-1185">Reference proteome</keyword>
<dbReference type="Gene3D" id="1.10.443.10">
    <property type="entry name" value="Intergrase catalytic core"/>
    <property type="match status" value="1"/>
</dbReference>
<dbReference type="InterPro" id="IPR011010">
    <property type="entry name" value="DNA_brk_join_enz"/>
</dbReference>
<dbReference type="PROSITE" id="PS51898">
    <property type="entry name" value="TYR_RECOMBINASE"/>
    <property type="match status" value="1"/>
</dbReference>
<dbReference type="GO" id="GO:0006310">
    <property type="term" value="P:DNA recombination"/>
    <property type="evidence" value="ECO:0007669"/>
    <property type="project" value="UniProtKB-KW"/>
</dbReference>
<dbReference type="InterPro" id="IPR010998">
    <property type="entry name" value="Integrase_recombinase_N"/>
</dbReference>
<gene>
    <name evidence="4" type="ORF">PHO31112_03316</name>
</gene>
<dbReference type="GO" id="GO:0015074">
    <property type="term" value="P:DNA integration"/>
    <property type="evidence" value="ECO:0007669"/>
    <property type="project" value="InterPro"/>
</dbReference>
<dbReference type="Gene3D" id="1.10.150.130">
    <property type="match status" value="1"/>
</dbReference>
<organism evidence="4 5">
    <name type="scientific">Pandoraea horticolens</name>
    <dbReference type="NCBI Taxonomy" id="2508298"/>
    <lineage>
        <taxon>Bacteria</taxon>
        <taxon>Pseudomonadati</taxon>
        <taxon>Pseudomonadota</taxon>
        <taxon>Betaproteobacteria</taxon>
        <taxon>Burkholderiales</taxon>
        <taxon>Burkholderiaceae</taxon>
        <taxon>Pandoraea</taxon>
    </lineage>
</organism>
<reference evidence="4 5" key="1">
    <citation type="submission" date="2019-08" db="EMBL/GenBank/DDBJ databases">
        <authorList>
            <person name="Peeters C."/>
        </authorList>
    </citation>
    <scope>NUCLEOTIDE SEQUENCE [LARGE SCALE GENOMIC DNA]</scope>
    <source>
        <strain evidence="4 5">LMG 31112</strain>
    </source>
</reference>
<dbReference type="SUPFAM" id="SSF56349">
    <property type="entry name" value="DNA breaking-rejoining enzymes"/>
    <property type="match status" value="1"/>
</dbReference>
<name>A0A5E4WK09_9BURK</name>
<evidence type="ECO:0000313" key="4">
    <source>
        <dbReference type="EMBL" id="VVE24811.1"/>
    </source>
</evidence>
<evidence type="ECO:0000313" key="5">
    <source>
        <dbReference type="Proteomes" id="UP000343317"/>
    </source>
</evidence>
<feature type="domain" description="Tyr recombinase" evidence="3">
    <location>
        <begin position="183"/>
        <end position="360"/>
    </location>
</feature>
<evidence type="ECO:0000259" key="3">
    <source>
        <dbReference type="PROSITE" id="PS51898"/>
    </source>
</evidence>
<dbReference type="GO" id="GO:0003677">
    <property type="term" value="F:DNA binding"/>
    <property type="evidence" value="ECO:0007669"/>
    <property type="project" value="UniProtKB-KW"/>
</dbReference>